<reference evidence="4 5" key="1">
    <citation type="submission" date="2016-09" db="EMBL/GenBank/DDBJ databases">
        <authorList>
            <person name="Capua I."/>
            <person name="De Benedictis P."/>
            <person name="Joannis T."/>
            <person name="Lombin L.H."/>
            <person name="Cattoli G."/>
        </authorList>
    </citation>
    <scope>NUCLEOTIDE SEQUENCE [LARGE SCALE GENOMIC DNA]</scope>
    <source>
        <strain evidence="4 5">A7P-90m</strain>
    </source>
</reference>
<dbReference type="Proteomes" id="UP000199452">
    <property type="component" value="Unassembled WGS sequence"/>
</dbReference>
<dbReference type="Pfam" id="PF04041">
    <property type="entry name" value="Glyco_hydro_130"/>
    <property type="match status" value="1"/>
</dbReference>
<evidence type="ECO:0000256" key="1">
    <source>
        <dbReference type="ARBA" id="ARBA00022676"/>
    </source>
</evidence>
<accession>A0A1G6PWE1</accession>
<dbReference type="CDD" id="cd18613">
    <property type="entry name" value="GH130"/>
    <property type="match status" value="1"/>
</dbReference>
<dbReference type="OrthoDB" id="9775877at2"/>
<evidence type="ECO:0000313" key="4">
    <source>
        <dbReference type="EMBL" id="SDC83717.1"/>
    </source>
</evidence>
<gene>
    <name evidence="4" type="ORF">SAMN05216323_105510</name>
</gene>
<dbReference type="SUPFAM" id="SSF75005">
    <property type="entry name" value="Arabinanase/levansucrase/invertase"/>
    <property type="match status" value="1"/>
</dbReference>
<dbReference type="InterPro" id="IPR007184">
    <property type="entry name" value="Mannoside_phosphorylase"/>
</dbReference>
<dbReference type="InterPro" id="IPR023296">
    <property type="entry name" value="Glyco_hydro_beta-prop_sf"/>
</dbReference>
<evidence type="ECO:0000313" key="5">
    <source>
        <dbReference type="Proteomes" id="UP000199452"/>
    </source>
</evidence>
<dbReference type="GO" id="GO:0016787">
    <property type="term" value="F:hydrolase activity"/>
    <property type="evidence" value="ECO:0007669"/>
    <property type="project" value="UniProtKB-KW"/>
</dbReference>
<keyword evidence="4" id="KW-0378">Hydrolase</keyword>
<dbReference type="Gene3D" id="2.115.10.20">
    <property type="entry name" value="Glycosyl hydrolase domain, family 43"/>
    <property type="match status" value="1"/>
</dbReference>
<evidence type="ECO:0000256" key="2">
    <source>
        <dbReference type="ARBA" id="ARBA00022679"/>
    </source>
</evidence>
<comment type="similarity">
    <text evidence="3">Belongs to the glycosyl hydrolase 130 family.</text>
</comment>
<dbReference type="PANTHER" id="PTHR34106:SF4">
    <property type="entry name" value="BLL5143 PROTEIN"/>
    <property type="match status" value="1"/>
</dbReference>
<keyword evidence="2" id="KW-0808">Transferase</keyword>
<sequence>MQVSINRKDLKFLPDSSRVIARFLYISDERAKGIIQTVMGMTEIEAHSLLRPVLRDYSLRHRNISAIFERHFNRNAPLFDQLKIDPNSLDYNRRMLIGSYFTMEYSVDSAALFNPSIMEHPDQSEISKDEKRVIISLRATGEGHISSIVFRTGILDKHSSLTIEPIGKMLEEAQNITRHVYDKKSFTSKLEEMDFHSIVPPEVILDKLSDSFTYEDLKRVVEEVRSSLHLAADKELLISQIVWLASSHYELQFSIDTYISERVIFPVSMNERNGIEDARFVKFTDDNGETTYYATYTAYNGSTILPKLLYTTDFYYFKSLPVHGEIAQNKGMALFPRKINGKYAMLCRLDGFNNYIAFSDNINIWREAKLIQQPKFPWELVQIGNCGSPIETDEGWLVLTHGVGPMREYAIGASLFDLQNPEIEIGRLSQPLLSPNSDEREGYVPNVVYSCGSMVHNENLILPYAKSDYSSTYASINLKELLNELKNSGKA</sequence>
<proteinExistence type="inferred from homology"/>
<keyword evidence="1" id="KW-0328">Glycosyltransferase</keyword>
<keyword evidence="5" id="KW-1185">Reference proteome</keyword>
<dbReference type="PANTHER" id="PTHR34106">
    <property type="entry name" value="GLYCOSIDASE"/>
    <property type="match status" value="1"/>
</dbReference>
<evidence type="ECO:0000256" key="3">
    <source>
        <dbReference type="ARBA" id="ARBA00024356"/>
    </source>
</evidence>
<dbReference type="GO" id="GO:0016757">
    <property type="term" value="F:glycosyltransferase activity"/>
    <property type="evidence" value="ECO:0007669"/>
    <property type="project" value="UniProtKB-KW"/>
</dbReference>
<organism evidence="4 5">
    <name type="scientific">Williamwhitmania taraxaci</name>
    <dbReference type="NCBI Taxonomy" id="1640674"/>
    <lineage>
        <taxon>Bacteria</taxon>
        <taxon>Pseudomonadati</taxon>
        <taxon>Bacteroidota</taxon>
        <taxon>Bacteroidia</taxon>
        <taxon>Bacteroidales</taxon>
        <taxon>Williamwhitmaniaceae</taxon>
        <taxon>Williamwhitmania</taxon>
    </lineage>
</organism>
<protein>
    <submittedName>
        <fullName evidence="4">Predicted glycosyl hydrolase, GH43/DUF377 family</fullName>
    </submittedName>
</protein>
<name>A0A1G6PWE1_9BACT</name>
<dbReference type="STRING" id="1640674.SAMN05216323_105510"/>
<dbReference type="AlphaFoldDB" id="A0A1G6PWE1"/>
<dbReference type="EMBL" id="FMYP01000055">
    <property type="protein sequence ID" value="SDC83717.1"/>
    <property type="molecule type" value="Genomic_DNA"/>
</dbReference>